<dbReference type="AlphaFoldDB" id="A0A1G1Z499"/>
<keyword evidence="1" id="KW-0812">Transmembrane</keyword>
<protein>
    <submittedName>
        <fullName evidence="2">Uncharacterized protein</fullName>
    </submittedName>
</protein>
<gene>
    <name evidence="2" type="ORF">A3F24_00330</name>
</gene>
<reference evidence="2 3" key="1">
    <citation type="journal article" date="2016" name="Nat. Commun.">
        <title>Thousands of microbial genomes shed light on interconnected biogeochemical processes in an aquifer system.</title>
        <authorList>
            <person name="Anantharaman K."/>
            <person name="Brown C.T."/>
            <person name="Hug L.A."/>
            <person name="Sharon I."/>
            <person name="Castelle C.J."/>
            <person name="Probst A.J."/>
            <person name="Thomas B.C."/>
            <person name="Singh A."/>
            <person name="Wilkins M.J."/>
            <person name="Karaoz U."/>
            <person name="Brodie E.L."/>
            <person name="Williams K.H."/>
            <person name="Hubbard S.S."/>
            <person name="Banfield J.F."/>
        </authorList>
    </citation>
    <scope>NUCLEOTIDE SEQUENCE [LARGE SCALE GENOMIC DNA]</scope>
</reference>
<sequence length="66" mass="7064">MTKHSISKQETMLFIASFLIVIILTATVISSLSFIGTKAVGALSIPETSVGTITEFNMKGFEELGL</sequence>
<dbReference type="EMBL" id="MHIX01000014">
    <property type="protein sequence ID" value="OGY59455.1"/>
    <property type="molecule type" value="Genomic_DNA"/>
</dbReference>
<organism evidence="2 3">
    <name type="scientific">Candidatus Colwellbacteria bacterium RIFCSPHIGHO2_12_FULL_44_17</name>
    <dbReference type="NCBI Taxonomy" id="1797689"/>
    <lineage>
        <taxon>Bacteria</taxon>
        <taxon>Candidatus Colwelliibacteriota</taxon>
    </lineage>
</organism>
<keyword evidence="1" id="KW-1133">Transmembrane helix</keyword>
<feature type="transmembrane region" description="Helical" evidence="1">
    <location>
        <begin position="12"/>
        <end position="35"/>
    </location>
</feature>
<keyword evidence="1" id="KW-0472">Membrane</keyword>
<proteinExistence type="predicted"/>
<evidence type="ECO:0000313" key="2">
    <source>
        <dbReference type="EMBL" id="OGY59455.1"/>
    </source>
</evidence>
<evidence type="ECO:0000313" key="3">
    <source>
        <dbReference type="Proteomes" id="UP000178515"/>
    </source>
</evidence>
<name>A0A1G1Z499_9BACT</name>
<dbReference type="Proteomes" id="UP000178515">
    <property type="component" value="Unassembled WGS sequence"/>
</dbReference>
<accession>A0A1G1Z499</accession>
<dbReference type="STRING" id="1797689.A3F24_00330"/>
<comment type="caution">
    <text evidence="2">The sequence shown here is derived from an EMBL/GenBank/DDBJ whole genome shotgun (WGS) entry which is preliminary data.</text>
</comment>
<evidence type="ECO:0000256" key="1">
    <source>
        <dbReference type="SAM" id="Phobius"/>
    </source>
</evidence>